<dbReference type="Pfam" id="PF00583">
    <property type="entry name" value="Acetyltransf_1"/>
    <property type="match status" value="1"/>
</dbReference>
<dbReference type="Proteomes" id="UP001241571">
    <property type="component" value="Unassembled WGS sequence"/>
</dbReference>
<dbReference type="GeneID" id="93223911"/>
<dbReference type="SUPFAM" id="SSF55729">
    <property type="entry name" value="Acyl-CoA N-acyltransferases (Nat)"/>
    <property type="match status" value="1"/>
</dbReference>
<dbReference type="EMBL" id="JASUBT010000005">
    <property type="protein sequence ID" value="MDL4935913.1"/>
    <property type="molecule type" value="Genomic_DNA"/>
</dbReference>
<evidence type="ECO:0000313" key="4">
    <source>
        <dbReference type="EMBL" id="QOG27229.1"/>
    </source>
</evidence>
<gene>
    <name evidence="4" type="ORF">EGM181_08190</name>
    <name evidence="2" type="ORF">HWH42_12360</name>
    <name evidence="3" type="ORF">QRX88_09320</name>
</gene>
<evidence type="ECO:0000313" key="6">
    <source>
        <dbReference type="Proteomes" id="UP000571857"/>
    </source>
</evidence>
<dbReference type="InterPro" id="IPR016181">
    <property type="entry name" value="Acyl_CoA_acyltransferase"/>
</dbReference>
<dbReference type="CDD" id="cd04301">
    <property type="entry name" value="NAT_SF"/>
    <property type="match status" value="1"/>
</dbReference>
<dbReference type="RefSeq" id="WP_103300021.1">
    <property type="nucleotide sequence ID" value="NZ_BSYC01000002.1"/>
</dbReference>
<dbReference type="AlphaFoldDB" id="A0A2K3QYZ7"/>
<evidence type="ECO:0000259" key="1">
    <source>
        <dbReference type="PROSITE" id="PS51186"/>
    </source>
</evidence>
<evidence type="ECO:0000313" key="2">
    <source>
        <dbReference type="EMBL" id="MBA0973360.1"/>
    </source>
</evidence>
<evidence type="ECO:0000313" key="5">
    <source>
        <dbReference type="Proteomes" id="UP000516696"/>
    </source>
</evidence>
<feature type="domain" description="N-acetyltransferase" evidence="1">
    <location>
        <begin position="5"/>
        <end position="151"/>
    </location>
</feature>
<dbReference type="Gene3D" id="3.40.630.30">
    <property type="match status" value="1"/>
</dbReference>
<dbReference type="Proteomes" id="UP000571857">
    <property type="component" value="Unassembled WGS sequence"/>
</dbReference>
<protein>
    <submittedName>
        <fullName evidence="2">GNAT family N-acetyltransferase</fullName>
    </submittedName>
</protein>
<evidence type="ECO:0000313" key="7">
    <source>
        <dbReference type="Proteomes" id="UP001241571"/>
    </source>
</evidence>
<sequence>MTTNLSMRELTEKDLKEAVEMYIAVFSAEPWNDQLTVPQITEYVSSMMAMNTYIGYFLTDSLTNEKIGYSLGFIKPWYQGKEYVIDTFLIAGKHQGKGFGSAFLEMIKEELVKKGIPTILLDTEEKMPAADFYKKNGFKPLTDNVTFYASF</sequence>
<evidence type="ECO:0000313" key="3">
    <source>
        <dbReference type="EMBL" id="MDL4935913.1"/>
    </source>
</evidence>
<dbReference type="GO" id="GO:0016747">
    <property type="term" value="F:acyltransferase activity, transferring groups other than amino-acyl groups"/>
    <property type="evidence" value="ECO:0007669"/>
    <property type="project" value="InterPro"/>
</dbReference>
<dbReference type="EMBL" id="CP050485">
    <property type="protein sequence ID" value="QOG27229.1"/>
    <property type="molecule type" value="Genomic_DNA"/>
</dbReference>
<dbReference type="PROSITE" id="PS51186">
    <property type="entry name" value="GNAT"/>
    <property type="match status" value="1"/>
</dbReference>
<reference evidence="4 5" key="1">
    <citation type="submission" date="2020-03" db="EMBL/GenBank/DDBJ databases">
        <title>Characterization of ganglioside-mimicking enterococci.</title>
        <authorList>
            <person name="Patry R.T."/>
            <person name="Nothaft H."/>
            <person name="Bridger R."/>
            <person name="Shajahan A."/>
            <person name="Huynh S."/>
            <person name="Sanchez S."/>
            <person name="Azadi P."/>
            <person name="Cooper K."/>
            <person name="Miller W.G."/>
            <person name="Parker C.T."/>
            <person name="Wells L."/>
            <person name="Szymanski C.M."/>
        </authorList>
    </citation>
    <scope>NUCLEOTIDE SEQUENCE [LARGE SCALE GENOMIC DNA]</scope>
    <source>
        <strain evidence="4 5">EGM181</strain>
    </source>
</reference>
<name>A0A2K3QYZ7_ENTGA</name>
<organism evidence="2 6">
    <name type="scientific">Enterococcus gallinarum</name>
    <dbReference type="NCBI Taxonomy" id="1353"/>
    <lineage>
        <taxon>Bacteria</taxon>
        <taxon>Bacillati</taxon>
        <taxon>Bacillota</taxon>
        <taxon>Bacilli</taxon>
        <taxon>Lactobacillales</taxon>
        <taxon>Enterococcaceae</taxon>
        <taxon>Enterococcus</taxon>
    </lineage>
</organism>
<dbReference type="Proteomes" id="UP000516696">
    <property type="component" value="Chromosome"/>
</dbReference>
<proteinExistence type="predicted"/>
<reference evidence="3 7" key="3">
    <citation type="submission" date="2023-06" db="EMBL/GenBank/DDBJ databases">
        <title>Acute promotion of culturable opportunistic pathogens and persistent increase of antibiotic resistance following antibiotic exposure in mouse gut microbiota.</title>
        <authorList>
            <person name="Li L."/>
            <person name="Wang B."/>
            <person name="Sun Y."/>
            <person name="Wang M."/>
            <person name="Xu H."/>
        </authorList>
    </citation>
    <scope>NUCLEOTIDE SEQUENCE [LARGE SCALE GENOMIC DNA]</scope>
    <source>
        <strain evidence="3 7">CRI2_2</strain>
    </source>
</reference>
<dbReference type="InterPro" id="IPR000182">
    <property type="entry name" value="GNAT_dom"/>
</dbReference>
<dbReference type="EMBL" id="JABXJK010000064">
    <property type="protein sequence ID" value="MBA0973360.1"/>
    <property type="molecule type" value="Genomic_DNA"/>
</dbReference>
<reference evidence="2 6" key="2">
    <citation type="submission" date="2020-06" db="EMBL/GenBank/DDBJ databases">
        <title>Crossreactivity between MHC class I-restricted antigens from cancer cells and an enterococcal bacteriophage.</title>
        <authorList>
            <person name="Fluckiger A."/>
            <person name="Daillere R."/>
            <person name="Sassi M."/>
            <person name="Cattoir V."/>
            <person name="Kroemer G."/>
            <person name="Zitvogel L."/>
        </authorList>
    </citation>
    <scope>NUCLEOTIDE SEQUENCE [LARGE SCALE GENOMIC DNA]</scope>
    <source>
        <strain evidence="2 6">EG4</strain>
    </source>
</reference>
<accession>A0A2K3QYZ7</accession>